<protein>
    <submittedName>
        <fullName evidence="2">HEPN domain-containing protein</fullName>
    </submittedName>
</protein>
<reference evidence="2 3" key="1">
    <citation type="submission" date="2020-01" db="EMBL/GenBank/DDBJ databases">
        <authorList>
            <person name="Lee S.D."/>
        </authorList>
    </citation>
    <scope>NUCLEOTIDE SEQUENCE [LARGE SCALE GENOMIC DNA]</scope>
    <source>
        <strain evidence="2 3">SAP-1</strain>
    </source>
</reference>
<comment type="caution">
    <text evidence="2">The sequence shown here is derived from an EMBL/GenBank/DDBJ whole genome shotgun (WGS) entry which is preliminary data.</text>
</comment>
<sequence>MSVTSSDILDTARLCLNKKDESGYRSAISRAYYSMLHEAISSLTCLPHFTREHHKNTVGYMSNSAECKNEPYPAMSLKSLAYVLKTQRDARNEADYELQTVTISEEMAQDVIEAAEEFFERWTLLKTPKAS</sequence>
<reference evidence="2 3" key="2">
    <citation type="submission" date="2020-06" db="EMBL/GenBank/DDBJ databases">
        <title>Polyphasic characterization of a Rahnella strain isolated from tree sap.</title>
        <authorList>
            <person name="Kim I.S."/>
        </authorList>
    </citation>
    <scope>NUCLEOTIDE SEQUENCE [LARGE SCALE GENOMIC DNA]</scope>
    <source>
        <strain evidence="2 3">SAP-1</strain>
    </source>
</reference>
<dbReference type="InterPro" id="IPR007842">
    <property type="entry name" value="HEPN_dom"/>
</dbReference>
<dbReference type="RefSeq" id="WP_169402546.1">
    <property type="nucleotide sequence ID" value="NZ_JAADJU010000004.1"/>
</dbReference>
<accession>A0A848MEZ0</accession>
<organism evidence="2 3">
    <name type="scientific">Rouxiella aceris</name>
    <dbReference type="NCBI Taxonomy" id="2703884"/>
    <lineage>
        <taxon>Bacteria</taxon>
        <taxon>Pseudomonadati</taxon>
        <taxon>Pseudomonadota</taxon>
        <taxon>Gammaproteobacteria</taxon>
        <taxon>Enterobacterales</taxon>
        <taxon>Yersiniaceae</taxon>
        <taxon>Rouxiella</taxon>
    </lineage>
</organism>
<dbReference type="Gene3D" id="1.20.120.330">
    <property type="entry name" value="Nucleotidyltransferases domain 2"/>
    <property type="match status" value="1"/>
</dbReference>
<evidence type="ECO:0000313" key="2">
    <source>
        <dbReference type="EMBL" id="NMP26838.1"/>
    </source>
</evidence>
<gene>
    <name evidence="2" type="ORF">GW590_08175</name>
</gene>
<name>A0A848MEZ0_9GAMM</name>
<keyword evidence="3" id="KW-1185">Reference proteome</keyword>
<dbReference type="EMBL" id="JAADJU010000004">
    <property type="protein sequence ID" value="NMP26838.1"/>
    <property type="molecule type" value="Genomic_DNA"/>
</dbReference>
<proteinExistence type="predicted"/>
<evidence type="ECO:0000313" key="3">
    <source>
        <dbReference type="Proteomes" id="UP000585363"/>
    </source>
</evidence>
<dbReference type="Proteomes" id="UP000585363">
    <property type="component" value="Unassembled WGS sequence"/>
</dbReference>
<feature type="domain" description="HEPN" evidence="1">
    <location>
        <begin position="8"/>
        <end position="120"/>
    </location>
</feature>
<evidence type="ECO:0000259" key="1">
    <source>
        <dbReference type="Pfam" id="PF05168"/>
    </source>
</evidence>
<dbReference type="AlphaFoldDB" id="A0A848MEZ0"/>
<dbReference type="Pfam" id="PF05168">
    <property type="entry name" value="HEPN"/>
    <property type="match status" value="1"/>
</dbReference>